<dbReference type="FunFam" id="2.40.10.10:FF:000146">
    <property type="entry name" value="Serine protease 53"/>
    <property type="match status" value="1"/>
</dbReference>
<evidence type="ECO:0000256" key="8">
    <source>
        <dbReference type="ARBA" id="ARBA00023145"/>
    </source>
</evidence>
<dbReference type="SMART" id="SM00020">
    <property type="entry name" value="Tryp_SPc"/>
    <property type="match status" value="1"/>
</dbReference>
<evidence type="ECO:0000256" key="7">
    <source>
        <dbReference type="ARBA" id="ARBA00022825"/>
    </source>
</evidence>
<dbReference type="CDD" id="cd00190">
    <property type="entry name" value="Tryp_SPc"/>
    <property type="match status" value="1"/>
</dbReference>
<evidence type="ECO:0000256" key="10">
    <source>
        <dbReference type="SAM" id="SignalP"/>
    </source>
</evidence>
<keyword evidence="12" id="KW-0812">Transmembrane</keyword>
<dbReference type="GO" id="GO:0006508">
    <property type="term" value="P:proteolysis"/>
    <property type="evidence" value="ECO:0007669"/>
    <property type="project" value="UniProtKB-KW"/>
</dbReference>
<feature type="signal peptide" evidence="10">
    <location>
        <begin position="1"/>
        <end position="20"/>
    </location>
</feature>
<keyword evidence="12" id="KW-0472">Membrane</keyword>
<evidence type="ECO:0000256" key="4">
    <source>
        <dbReference type="ARBA" id="ARBA00022670"/>
    </source>
</evidence>
<dbReference type="PANTHER" id="PTHR24276">
    <property type="entry name" value="POLYSERASE-RELATED"/>
    <property type="match status" value="1"/>
</dbReference>
<dbReference type="InterPro" id="IPR001314">
    <property type="entry name" value="Peptidase_S1A"/>
</dbReference>
<name>A0A131YQX8_RHIAP</name>
<dbReference type="GO" id="GO:0004252">
    <property type="term" value="F:serine-type endopeptidase activity"/>
    <property type="evidence" value="ECO:0007669"/>
    <property type="project" value="InterPro"/>
</dbReference>
<evidence type="ECO:0000256" key="9">
    <source>
        <dbReference type="ARBA" id="ARBA00023157"/>
    </source>
</evidence>
<dbReference type="PROSITE" id="PS00134">
    <property type="entry name" value="TRYPSIN_HIS"/>
    <property type="match status" value="1"/>
</dbReference>
<comment type="subcellular location">
    <subcellularLocation>
        <location evidence="1">Secreted</location>
    </subcellularLocation>
</comment>
<evidence type="ECO:0000313" key="12">
    <source>
        <dbReference type="EMBL" id="JAP80496.1"/>
    </source>
</evidence>
<keyword evidence="8" id="KW-0865">Zymogen</keyword>
<keyword evidence="9" id="KW-1015">Disulfide bond</keyword>
<dbReference type="AlphaFoldDB" id="A0A131YQX8"/>
<feature type="chain" id="PRO_5007285720" evidence="10">
    <location>
        <begin position="21"/>
        <end position="298"/>
    </location>
</feature>
<evidence type="ECO:0000256" key="5">
    <source>
        <dbReference type="ARBA" id="ARBA00022729"/>
    </source>
</evidence>
<proteinExistence type="inferred from homology"/>
<dbReference type="PRINTS" id="PR00722">
    <property type="entry name" value="CHYMOTRYPSIN"/>
</dbReference>
<evidence type="ECO:0000256" key="6">
    <source>
        <dbReference type="ARBA" id="ARBA00022801"/>
    </source>
</evidence>
<keyword evidence="5 10" id="KW-0732">Signal</keyword>
<evidence type="ECO:0000256" key="2">
    <source>
        <dbReference type="ARBA" id="ARBA00007664"/>
    </source>
</evidence>
<keyword evidence="3" id="KW-0964">Secreted</keyword>
<keyword evidence="7" id="KW-0720">Serine protease</keyword>
<comment type="similarity">
    <text evidence="2">Belongs to the peptidase S1 family.</text>
</comment>
<dbReference type="InterPro" id="IPR009003">
    <property type="entry name" value="Peptidase_S1_PA"/>
</dbReference>
<protein>
    <submittedName>
        <fullName evidence="12">Transmembrane protease serine 9-like protein</fullName>
    </submittedName>
</protein>
<evidence type="ECO:0000256" key="3">
    <source>
        <dbReference type="ARBA" id="ARBA00022525"/>
    </source>
</evidence>
<evidence type="ECO:0000259" key="11">
    <source>
        <dbReference type="PROSITE" id="PS50240"/>
    </source>
</evidence>
<dbReference type="PROSITE" id="PS50240">
    <property type="entry name" value="TRYPSIN_DOM"/>
    <property type="match status" value="1"/>
</dbReference>
<feature type="domain" description="Peptidase S1" evidence="11">
    <location>
        <begin position="38"/>
        <end position="269"/>
    </location>
</feature>
<keyword evidence="4 12" id="KW-0645">Protease</keyword>
<evidence type="ECO:0000256" key="1">
    <source>
        <dbReference type="ARBA" id="ARBA00004613"/>
    </source>
</evidence>
<dbReference type="Gene3D" id="2.40.10.10">
    <property type="entry name" value="Trypsin-like serine proteases"/>
    <property type="match status" value="1"/>
</dbReference>
<reference evidence="12" key="1">
    <citation type="journal article" date="2016" name="Ticks Tick Borne Dis.">
        <title>De novo assembly and annotation of the salivary gland transcriptome of Rhipicephalus appendiculatus male and female ticks during blood feeding.</title>
        <authorList>
            <person name="de Castro M.H."/>
            <person name="de Klerk D."/>
            <person name="Pienaar R."/>
            <person name="Latif A.A."/>
            <person name="Rees D.J."/>
            <person name="Mans B.J."/>
        </authorList>
    </citation>
    <scope>NUCLEOTIDE SEQUENCE</scope>
    <source>
        <tissue evidence="12">Salivary glands</tissue>
    </source>
</reference>
<dbReference type="InterPro" id="IPR050430">
    <property type="entry name" value="Peptidase_S1"/>
</dbReference>
<dbReference type="Pfam" id="PF00089">
    <property type="entry name" value="Trypsin"/>
    <property type="match status" value="1"/>
</dbReference>
<dbReference type="InterPro" id="IPR018114">
    <property type="entry name" value="TRYPSIN_HIS"/>
</dbReference>
<accession>A0A131YQX8</accession>
<organism evidence="12">
    <name type="scientific">Rhipicephalus appendiculatus</name>
    <name type="common">Brown ear tick</name>
    <dbReference type="NCBI Taxonomy" id="34631"/>
    <lineage>
        <taxon>Eukaryota</taxon>
        <taxon>Metazoa</taxon>
        <taxon>Ecdysozoa</taxon>
        <taxon>Arthropoda</taxon>
        <taxon>Chelicerata</taxon>
        <taxon>Arachnida</taxon>
        <taxon>Acari</taxon>
        <taxon>Parasitiformes</taxon>
        <taxon>Ixodida</taxon>
        <taxon>Ixodoidea</taxon>
        <taxon>Ixodidae</taxon>
        <taxon>Rhipicephalinae</taxon>
        <taxon>Rhipicephalus</taxon>
        <taxon>Rhipicephalus</taxon>
    </lineage>
</organism>
<dbReference type="SUPFAM" id="SSF50494">
    <property type="entry name" value="Trypsin-like serine proteases"/>
    <property type="match status" value="1"/>
</dbReference>
<dbReference type="InterPro" id="IPR043504">
    <property type="entry name" value="Peptidase_S1_PA_chymotrypsin"/>
</dbReference>
<dbReference type="InterPro" id="IPR001254">
    <property type="entry name" value="Trypsin_dom"/>
</dbReference>
<dbReference type="EMBL" id="GEDV01008061">
    <property type="protein sequence ID" value="JAP80496.1"/>
    <property type="molecule type" value="Transcribed_RNA"/>
</dbReference>
<dbReference type="GO" id="GO:0005576">
    <property type="term" value="C:extracellular region"/>
    <property type="evidence" value="ECO:0007669"/>
    <property type="project" value="UniProtKB-SubCell"/>
</dbReference>
<dbReference type="PANTHER" id="PTHR24276:SF91">
    <property type="entry name" value="AT26814P-RELATED"/>
    <property type="match status" value="1"/>
</dbReference>
<sequence length="298" mass="33081">MIYFVVGVSLLLGSSSSVLAQGLQINGPECGIPTRGMIVNGSFAGPNQFPWMVYLDLLANDGAGYFCAGSILTRRHILTAAHCTEVEGEPVVKIDAYYGNPDRTRGRMLRVTKMIRHPRYERWTLYSDIAILVVEKPFQYGSNARPLCIPVAPMNILGTETILAGWGRLIEGGNSTKHLQYTTVKVVPNEKCMDQYLWRYYSDVMYCAYRSGTDSCKGDSGGPAIIRVKGGRYVQVGIVSYGHGCARDEVPGVYARVDVFTPWIKHVVSTSVKAYTSEVPLQPPSYTVLQWPFIFQFP</sequence>
<keyword evidence="6" id="KW-0378">Hydrolase</keyword>